<dbReference type="Gene3D" id="2.60.40.10">
    <property type="entry name" value="Immunoglobulins"/>
    <property type="match status" value="1"/>
</dbReference>
<protein>
    <recommendedName>
        <fullName evidence="2">Fibronectin type-III domain-containing protein</fullName>
    </recommendedName>
</protein>
<comment type="caution">
    <text evidence="3">The sequence shown here is derived from an EMBL/GenBank/DDBJ whole genome shotgun (WGS) entry which is preliminary data.</text>
</comment>
<dbReference type="InterPro" id="IPR013783">
    <property type="entry name" value="Ig-like_fold"/>
</dbReference>
<name>A0AA38IX13_9CUCU</name>
<evidence type="ECO:0000259" key="2">
    <source>
        <dbReference type="PROSITE" id="PS50853"/>
    </source>
</evidence>
<dbReference type="SUPFAM" id="SSF49265">
    <property type="entry name" value="Fibronectin type III"/>
    <property type="match status" value="1"/>
</dbReference>
<evidence type="ECO:0000256" key="1">
    <source>
        <dbReference type="SAM" id="Coils"/>
    </source>
</evidence>
<feature type="coiled-coil region" evidence="1">
    <location>
        <begin position="14"/>
        <end position="48"/>
    </location>
</feature>
<dbReference type="InterPro" id="IPR036116">
    <property type="entry name" value="FN3_sf"/>
</dbReference>
<proteinExistence type="predicted"/>
<dbReference type="Proteomes" id="UP001168821">
    <property type="component" value="Unassembled WGS sequence"/>
</dbReference>
<keyword evidence="4" id="KW-1185">Reference proteome</keyword>
<gene>
    <name evidence="3" type="ORF">Zmor_000174</name>
</gene>
<evidence type="ECO:0000313" key="3">
    <source>
        <dbReference type="EMBL" id="KAJ3664620.1"/>
    </source>
</evidence>
<keyword evidence="1" id="KW-0175">Coiled coil</keyword>
<organism evidence="3 4">
    <name type="scientific">Zophobas morio</name>
    <dbReference type="NCBI Taxonomy" id="2755281"/>
    <lineage>
        <taxon>Eukaryota</taxon>
        <taxon>Metazoa</taxon>
        <taxon>Ecdysozoa</taxon>
        <taxon>Arthropoda</taxon>
        <taxon>Hexapoda</taxon>
        <taxon>Insecta</taxon>
        <taxon>Pterygota</taxon>
        <taxon>Neoptera</taxon>
        <taxon>Endopterygota</taxon>
        <taxon>Coleoptera</taxon>
        <taxon>Polyphaga</taxon>
        <taxon>Cucujiformia</taxon>
        <taxon>Tenebrionidae</taxon>
        <taxon>Zophobas</taxon>
    </lineage>
</organism>
<dbReference type="PROSITE" id="PS50853">
    <property type="entry name" value="FN3"/>
    <property type="match status" value="1"/>
</dbReference>
<reference evidence="3" key="1">
    <citation type="journal article" date="2023" name="G3 (Bethesda)">
        <title>Whole genome assemblies of Zophobas morio and Tenebrio molitor.</title>
        <authorList>
            <person name="Kaur S."/>
            <person name="Stinson S.A."/>
            <person name="diCenzo G.C."/>
        </authorList>
    </citation>
    <scope>NUCLEOTIDE SEQUENCE</scope>
    <source>
        <strain evidence="3">QUZm001</strain>
    </source>
</reference>
<accession>A0AA38IX13</accession>
<dbReference type="CDD" id="cd00063">
    <property type="entry name" value="FN3"/>
    <property type="match status" value="1"/>
</dbReference>
<dbReference type="AlphaFoldDB" id="A0AA38IX13"/>
<dbReference type="InterPro" id="IPR003961">
    <property type="entry name" value="FN3_dom"/>
</dbReference>
<dbReference type="EMBL" id="JALNTZ010000001">
    <property type="protein sequence ID" value="KAJ3664620.1"/>
    <property type="molecule type" value="Genomic_DNA"/>
</dbReference>
<evidence type="ECO:0000313" key="4">
    <source>
        <dbReference type="Proteomes" id="UP001168821"/>
    </source>
</evidence>
<feature type="domain" description="Fibronectin type-III" evidence="2">
    <location>
        <begin position="166"/>
        <end position="269"/>
    </location>
</feature>
<sequence>MSDKQEVSETLKAAHSYLTRLKNLNNMIQNAERQIQDSSKETERTIETTFSTLLANLTQILLNRKDNLITRVQETRHQSLAPLEECRADISRRVEKTHKLIFEGQRLLNGATKNVDEFSQKSSSLGSLPEIPELKEVPFISFQCEPSVESELLDMCSQFGEVFKIAPVQISQTVERPGAILVEWQSVENDDRCVDIQEFRLQRAFGDVTAQQHLKANFSDCYLGLETQFLLKDLQANQLYSFRVCCKFEGSSEWSPWSLPHVTSTTIKPFSWAPNKDFILADGNRIATPVKDAPSVLISDGPQFAVGYSVEFMYLEFDNKCSTIGLIVANDANNVKRVKSEDHSYFALDSTGEIFVDGVKKSTKLPEAAKGLKICFMCELIHDDKVRVNIDTCDKQVTYDWQICKSDKLYFVAQLQSPASKIIVE</sequence>